<name>A0ABQ9H7E0_9NEOP</name>
<proteinExistence type="predicted"/>
<dbReference type="EMBL" id="JARBHB010000006">
    <property type="protein sequence ID" value="KAJ8880205.1"/>
    <property type="molecule type" value="Genomic_DNA"/>
</dbReference>
<dbReference type="Proteomes" id="UP001159363">
    <property type="component" value="Chromosome 5"/>
</dbReference>
<protein>
    <submittedName>
        <fullName evidence="2">Uncharacterized protein</fullName>
    </submittedName>
</protein>
<reference evidence="2 3" key="1">
    <citation type="submission" date="2023-02" db="EMBL/GenBank/DDBJ databases">
        <title>LHISI_Scaffold_Assembly.</title>
        <authorList>
            <person name="Stuart O.P."/>
            <person name="Cleave R."/>
            <person name="Magrath M.J.L."/>
            <person name="Mikheyev A.S."/>
        </authorList>
    </citation>
    <scope>NUCLEOTIDE SEQUENCE [LARGE SCALE GENOMIC DNA]</scope>
    <source>
        <strain evidence="2">Daus_M_001</strain>
        <tissue evidence="2">Leg muscle</tissue>
    </source>
</reference>
<gene>
    <name evidence="2" type="ORF">PR048_016671</name>
</gene>
<keyword evidence="3" id="KW-1185">Reference proteome</keyword>
<comment type="caution">
    <text evidence="2">The sequence shown here is derived from an EMBL/GenBank/DDBJ whole genome shotgun (WGS) entry which is preliminary data.</text>
</comment>
<sequence length="623" mass="67888">MRVVLRVVCAHGTSAFDSKHCLVAQTRRYTQVSVLTSCDEPRRLHVLTADISLEGLGSDSDLDAGRPFFGGISHSPPPHHQRPVSRSRWSVRIRSSYPAHVCSDNTLGTYAQLILHFLFCSPYTKCISATPVNVNATMPFRTGMLCAMLLKVDAKQAFLLTVLGSSAPKIPSNCRKGCCLLISRTGMLCAMLLRVDAKQAFLLTVLVSSAPKIPSDCRKGCCLLISRTGMLCAMLLKVAAKQAFLLTVLGSSAPKIPSDCRKGCCLLISRTGMLCAMLLKVDAKQAFLLTVLGSSAPKIPSNCRKGCCLLICRTGMLCAMLLSVDAKQAFLLTVLVSSAPKIPSDCRKGCCLLISRTGMLCAMLLKVAAKQAFLLTVLGSSAPKIPSDCRKGCCLLISRTGMLCAMLLKVDAKQAFLLTVLGSSAPKIPSDCRKGCCLLISRTGMLCAMLLKVDAKQAFLLTVLVSSALRLDATQHFCSLLQEVTMAEWLACSPPTKTNRVQSPAGQLPDFRKWESCRTMPLVGEFSRRSPVSPAPSFRRCSILPSLHTHREVERRNTRAGGTERSPRKSVNQRYRPARFPHVRIRERPSSGIEPWFAVAGGECSNHYTYLRVPKPPLAFSRF</sequence>
<evidence type="ECO:0000256" key="1">
    <source>
        <dbReference type="SAM" id="MobiDB-lite"/>
    </source>
</evidence>
<evidence type="ECO:0000313" key="3">
    <source>
        <dbReference type="Proteomes" id="UP001159363"/>
    </source>
</evidence>
<evidence type="ECO:0000313" key="2">
    <source>
        <dbReference type="EMBL" id="KAJ8880205.1"/>
    </source>
</evidence>
<organism evidence="2 3">
    <name type="scientific">Dryococelus australis</name>
    <dbReference type="NCBI Taxonomy" id="614101"/>
    <lineage>
        <taxon>Eukaryota</taxon>
        <taxon>Metazoa</taxon>
        <taxon>Ecdysozoa</taxon>
        <taxon>Arthropoda</taxon>
        <taxon>Hexapoda</taxon>
        <taxon>Insecta</taxon>
        <taxon>Pterygota</taxon>
        <taxon>Neoptera</taxon>
        <taxon>Polyneoptera</taxon>
        <taxon>Phasmatodea</taxon>
        <taxon>Verophasmatodea</taxon>
        <taxon>Anareolatae</taxon>
        <taxon>Phasmatidae</taxon>
        <taxon>Eurycanthinae</taxon>
        <taxon>Dryococelus</taxon>
    </lineage>
</organism>
<feature type="region of interest" description="Disordered" evidence="1">
    <location>
        <begin position="551"/>
        <end position="574"/>
    </location>
</feature>
<accession>A0ABQ9H7E0</accession>